<proteinExistence type="predicted"/>
<name>A0A6A3MM58_9STRA</name>
<evidence type="ECO:0000313" key="2">
    <source>
        <dbReference type="EMBL" id="KAE9043488.1"/>
    </source>
</evidence>
<gene>
    <name evidence="1" type="ORF">PR001_g10769</name>
    <name evidence="2" type="ORF">PR002_g3310</name>
</gene>
<protein>
    <submittedName>
        <fullName evidence="1">Uncharacterized protein</fullName>
    </submittedName>
</protein>
<dbReference type="EMBL" id="QXFU01000121">
    <property type="protein sequence ID" value="KAE9043488.1"/>
    <property type="molecule type" value="Genomic_DNA"/>
</dbReference>
<reference evidence="3 4" key="1">
    <citation type="submission" date="2018-09" db="EMBL/GenBank/DDBJ databases">
        <title>Genomic investigation of the strawberry pathogen Phytophthora fragariae indicates pathogenicity is determined by transcriptional variation in three key races.</title>
        <authorList>
            <person name="Adams T.M."/>
            <person name="Armitage A.D."/>
            <person name="Sobczyk M.K."/>
            <person name="Bates H.J."/>
            <person name="Dunwell J.M."/>
            <person name="Nellist C.F."/>
            <person name="Harrison R.J."/>
        </authorList>
    </citation>
    <scope>NUCLEOTIDE SEQUENCE [LARGE SCALE GENOMIC DNA]</scope>
    <source>
        <strain evidence="1 3">SCRP249</strain>
        <strain evidence="2 4">SCRP324</strain>
    </source>
</reference>
<sequence>MELRSTRLRSRTQTRVLLAISCLNSSHLSAAVAASKPSVCNFCINASSMWVVTAVTADAAYPGTGWTRAGHCIRMGSSGNRT</sequence>
<evidence type="ECO:0000313" key="4">
    <source>
        <dbReference type="Proteomes" id="UP000435112"/>
    </source>
</evidence>
<dbReference type="AlphaFoldDB" id="A0A6A3MM58"/>
<dbReference type="Proteomes" id="UP000435112">
    <property type="component" value="Unassembled WGS sequence"/>
</dbReference>
<dbReference type="EMBL" id="QXFV01000643">
    <property type="protein sequence ID" value="KAE9032069.1"/>
    <property type="molecule type" value="Genomic_DNA"/>
</dbReference>
<organism evidence="1 3">
    <name type="scientific">Phytophthora rubi</name>
    <dbReference type="NCBI Taxonomy" id="129364"/>
    <lineage>
        <taxon>Eukaryota</taxon>
        <taxon>Sar</taxon>
        <taxon>Stramenopiles</taxon>
        <taxon>Oomycota</taxon>
        <taxon>Peronosporomycetes</taxon>
        <taxon>Peronosporales</taxon>
        <taxon>Peronosporaceae</taxon>
        <taxon>Phytophthora</taxon>
    </lineage>
</organism>
<evidence type="ECO:0000313" key="3">
    <source>
        <dbReference type="Proteomes" id="UP000429607"/>
    </source>
</evidence>
<accession>A0A6A3MM58</accession>
<evidence type="ECO:0000313" key="1">
    <source>
        <dbReference type="EMBL" id="KAE9032069.1"/>
    </source>
</evidence>
<dbReference type="Proteomes" id="UP000429607">
    <property type="component" value="Unassembled WGS sequence"/>
</dbReference>
<comment type="caution">
    <text evidence="1">The sequence shown here is derived from an EMBL/GenBank/DDBJ whole genome shotgun (WGS) entry which is preliminary data.</text>
</comment>